<evidence type="ECO:0000256" key="4">
    <source>
        <dbReference type="SAM" id="MobiDB-lite"/>
    </source>
</evidence>
<dbReference type="GeneID" id="122133754"/>
<accession>A0A8M1KRD7</accession>
<gene>
    <name evidence="6" type="primary">fam81b</name>
</gene>
<comment type="similarity">
    <text evidence="2">Belongs to the FAM81 family.</text>
</comment>
<evidence type="ECO:0000313" key="5">
    <source>
        <dbReference type="Proteomes" id="UP000515152"/>
    </source>
</evidence>
<evidence type="ECO:0000313" key="6">
    <source>
        <dbReference type="RefSeq" id="XP_042566442.1"/>
    </source>
</evidence>
<dbReference type="RefSeq" id="XP_042566442.1">
    <property type="nucleotide sequence ID" value="XM_042710508.1"/>
</dbReference>
<reference evidence="6" key="1">
    <citation type="submission" date="2025-08" db="UniProtKB">
        <authorList>
            <consortium name="RefSeq"/>
        </authorList>
    </citation>
    <scope>IDENTIFICATION</scope>
</reference>
<dbReference type="AlphaFoldDB" id="A0A8M1KRD7"/>
<proteinExistence type="inferred from homology"/>
<sequence length="305" mass="34080">MLEGRLSNQERTLAALLQQALQIKDDMVASLRSTHGSLLAESSSRGLLENHIHTITHIVKQLSADIQVLETQIAQRDVAASGTSLTVQNLDQKNLAGIGDLRGRVARCDASITTLSGDVSAGSKDVLRLQHEILEIRSQLELRLKDMQLKLSQAMMKLKSTQAEQLLVQKNTSGDLTKEIQRLHVKASEDVRELQQDAARLRRWTEQQLQMTVQAQAHGSEQLSSLMQDRLGEVEGRCNKQLGLLSARLEAVEAGLEQESSEERLKRSESKHKAHLGSLEKSLRQELDDVRSEYRSGEFRCSSLY</sequence>
<dbReference type="OrthoDB" id="10014002at2759"/>
<evidence type="ECO:0000256" key="2">
    <source>
        <dbReference type="ARBA" id="ARBA00046344"/>
    </source>
</evidence>
<dbReference type="PANTHER" id="PTHR22420">
    <property type="entry name" value="PROTEIN FAM81A"/>
    <property type="match status" value="1"/>
</dbReference>
<feature type="coiled-coil region" evidence="3">
    <location>
        <begin position="137"/>
        <end position="164"/>
    </location>
</feature>
<keyword evidence="5" id="KW-1185">Reference proteome</keyword>
<dbReference type="InterPro" id="IPR029619">
    <property type="entry name" value="FAM81"/>
</dbReference>
<keyword evidence="1 3" id="KW-0175">Coiled coil</keyword>
<protein>
    <submittedName>
        <fullName evidence="6">Protein FAM81B</fullName>
    </submittedName>
</protein>
<feature type="region of interest" description="Disordered" evidence="4">
    <location>
        <begin position="256"/>
        <end position="279"/>
    </location>
</feature>
<dbReference type="KEGG" id="char:122133754"/>
<evidence type="ECO:0000256" key="1">
    <source>
        <dbReference type="ARBA" id="ARBA00023054"/>
    </source>
</evidence>
<dbReference type="Proteomes" id="UP000515152">
    <property type="component" value="Chromosome 18"/>
</dbReference>
<evidence type="ECO:0000256" key="3">
    <source>
        <dbReference type="SAM" id="Coils"/>
    </source>
</evidence>
<name>A0A8M1KRD7_CLUHA</name>
<organism evidence="5 6">
    <name type="scientific">Clupea harengus</name>
    <name type="common">Atlantic herring</name>
    <dbReference type="NCBI Taxonomy" id="7950"/>
    <lineage>
        <taxon>Eukaryota</taxon>
        <taxon>Metazoa</taxon>
        <taxon>Chordata</taxon>
        <taxon>Craniata</taxon>
        <taxon>Vertebrata</taxon>
        <taxon>Euteleostomi</taxon>
        <taxon>Actinopterygii</taxon>
        <taxon>Neopterygii</taxon>
        <taxon>Teleostei</taxon>
        <taxon>Clupei</taxon>
        <taxon>Clupeiformes</taxon>
        <taxon>Clupeoidei</taxon>
        <taxon>Clupeidae</taxon>
        <taxon>Clupea</taxon>
    </lineage>
</organism>
<dbReference type="PANTHER" id="PTHR22420:SF5">
    <property type="entry name" value="PROTEIN FAM81B"/>
    <property type="match status" value="1"/>
</dbReference>